<dbReference type="HOGENOM" id="CLU_090336_11_1_0"/>
<organism evidence="3 4">
    <name type="scientific">Roseiflexus castenholzii (strain DSM 13941 / HLO8)</name>
    <dbReference type="NCBI Taxonomy" id="383372"/>
    <lineage>
        <taxon>Bacteria</taxon>
        <taxon>Bacillati</taxon>
        <taxon>Chloroflexota</taxon>
        <taxon>Chloroflexia</taxon>
        <taxon>Chloroflexales</taxon>
        <taxon>Roseiflexineae</taxon>
        <taxon>Roseiflexaceae</taxon>
        <taxon>Roseiflexus</taxon>
    </lineage>
</organism>
<dbReference type="PANTHER" id="PTHR35526:SF3">
    <property type="entry name" value="ANTI-SIGMA-F FACTOR RSBW"/>
    <property type="match status" value="1"/>
</dbReference>
<dbReference type="SUPFAM" id="SSF55874">
    <property type="entry name" value="ATPase domain of HSP90 chaperone/DNA topoisomerase II/histidine kinase"/>
    <property type="match status" value="1"/>
</dbReference>
<dbReference type="InterPro" id="IPR050267">
    <property type="entry name" value="Anti-sigma-factor_SerPK"/>
</dbReference>
<reference evidence="3 4" key="1">
    <citation type="submission" date="2007-08" db="EMBL/GenBank/DDBJ databases">
        <title>Complete sequence of Roseiflexus castenholzii DSM 13941.</title>
        <authorList>
            <consortium name="US DOE Joint Genome Institute"/>
            <person name="Copeland A."/>
            <person name="Lucas S."/>
            <person name="Lapidus A."/>
            <person name="Barry K."/>
            <person name="Glavina del Rio T."/>
            <person name="Dalin E."/>
            <person name="Tice H."/>
            <person name="Pitluck S."/>
            <person name="Thompson L.S."/>
            <person name="Brettin T."/>
            <person name="Bruce D."/>
            <person name="Detter J.C."/>
            <person name="Han C."/>
            <person name="Tapia R."/>
            <person name="Schmutz J."/>
            <person name="Larimer F."/>
            <person name="Land M."/>
            <person name="Hauser L."/>
            <person name="Kyrpides N."/>
            <person name="Mikhailova N."/>
            <person name="Bryant D.A."/>
            <person name="Hanada S."/>
            <person name="Tsukatani Y."/>
            <person name="Richardson P."/>
        </authorList>
    </citation>
    <scope>NUCLEOTIDE SEQUENCE [LARGE SCALE GENOMIC DNA]</scope>
    <source>
        <strain evidence="4">DSM 13941 / HLO8</strain>
    </source>
</reference>
<keyword evidence="4" id="KW-1185">Reference proteome</keyword>
<keyword evidence="3" id="KW-0418">Kinase</keyword>
<evidence type="ECO:0000256" key="1">
    <source>
        <dbReference type="ARBA" id="ARBA00022527"/>
    </source>
</evidence>
<sequence length="144" mass="15863">MQQVLVNIPSVPIFERVVRASADEVGRALGFSAERVEDLKLAVSEAVNNAIDHGNKRQPGKLVEVVFALHTDKLEVHVTDEGGGVETVDFSRKVVEDQNLDAGMHRGFGMYLISALVDDCEVNSSQSGTTLTLRLYRRSQDHDE</sequence>
<protein>
    <submittedName>
        <fullName evidence="3">Putative anti-sigma regulatory factor, serine/threonine protein kinase</fullName>
    </submittedName>
</protein>
<dbReference type="InterPro" id="IPR036890">
    <property type="entry name" value="HATPase_C_sf"/>
</dbReference>
<dbReference type="Proteomes" id="UP000000263">
    <property type="component" value="Chromosome"/>
</dbReference>
<evidence type="ECO:0000313" key="4">
    <source>
        <dbReference type="Proteomes" id="UP000000263"/>
    </source>
</evidence>
<feature type="domain" description="Histidine kinase/HSP90-like ATPase" evidence="2">
    <location>
        <begin position="16"/>
        <end position="134"/>
    </location>
</feature>
<name>A7NRP3_ROSCS</name>
<dbReference type="GO" id="GO:0004674">
    <property type="term" value="F:protein serine/threonine kinase activity"/>
    <property type="evidence" value="ECO:0007669"/>
    <property type="project" value="UniProtKB-KW"/>
</dbReference>
<dbReference type="RefSeq" id="WP_012122660.1">
    <property type="nucleotide sequence ID" value="NC_009767.1"/>
</dbReference>
<dbReference type="CDD" id="cd16936">
    <property type="entry name" value="HATPase_RsbW-like"/>
    <property type="match status" value="1"/>
</dbReference>
<dbReference type="Pfam" id="PF13581">
    <property type="entry name" value="HATPase_c_2"/>
    <property type="match status" value="1"/>
</dbReference>
<dbReference type="STRING" id="383372.Rcas_4212"/>
<dbReference type="AlphaFoldDB" id="A7NRP3"/>
<accession>A7NRP3</accession>
<dbReference type="eggNOG" id="COG2172">
    <property type="taxonomic scope" value="Bacteria"/>
</dbReference>
<keyword evidence="3" id="KW-0808">Transferase</keyword>
<dbReference type="EMBL" id="CP000804">
    <property type="protein sequence ID" value="ABU60239.1"/>
    <property type="molecule type" value="Genomic_DNA"/>
</dbReference>
<dbReference type="Gene3D" id="3.30.565.10">
    <property type="entry name" value="Histidine kinase-like ATPase, C-terminal domain"/>
    <property type="match status" value="1"/>
</dbReference>
<dbReference type="InterPro" id="IPR003594">
    <property type="entry name" value="HATPase_dom"/>
</dbReference>
<dbReference type="OrthoDB" id="9798941at2"/>
<evidence type="ECO:0000313" key="3">
    <source>
        <dbReference type="EMBL" id="ABU60239.1"/>
    </source>
</evidence>
<gene>
    <name evidence="3" type="ordered locus">Rcas_4212</name>
</gene>
<dbReference type="PANTHER" id="PTHR35526">
    <property type="entry name" value="ANTI-SIGMA-F FACTOR RSBW-RELATED"/>
    <property type="match status" value="1"/>
</dbReference>
<dbReference type="KEGG" id="rca:Rcas_4212"/>
<proteinExistence type="predicted"/>
<keyword evidence="1 3" id="KW-0723">Serine/threonine-protein kinase</keyword>
<evidence type="ECO:0000259" key="2">
    <source>
        <dbReference type="Pfam" id="PF13581"/>
    </source>
</evidence>